<name>D6CW30_SALRM</name>
<dbReference type="AlphaFoldDB" id="D6CW30"/>
<feature type="compositionally biased region" description="Basic and acidic residues" evidence="1">
    <location>
        <begin position="157"/>
        <end position="167"/>
    </location>
</feature>
<gene>
    <name evidence="2" type="ORF">SRM_p84053</name>
</gene>
<proteinExistence type="predicted"/>
<dbReference type="KEGG" id="srm:SRM_p84053"/>
<protein>
    <submittedName>
        <fullName evidence="2">Uncharacterized protein</fullName>
    </submittedName>
</protein>
<geneLocation type="plasmid" evidence="2 3">
    <name>pSR84</name>
</geneLocation>
<reference evidence="2 3" key="1">
    <citation type="journal article" date="2010" name="ISME J.">
        <title>Fine-scale evolution: genomic, phenotypic and ecological differentiation in two coexisting Salinibacter ruber strains.</title>
        <authorList>
            <person name="Pena A."/>
            <person name="Teeling H."/>
            <person name="Huerta-Cepas J."/>
            <person name="Santos F."/>
            <person name="Yarza P."/>
            <person name="Brito-Echeverria J."/>
            <person name="Lucio M."/>
            <person name="Schmitt-Kopplin P."/>
            <person name="Meseguer I."/>
            <person name="Schenowitz C."/>
            <person name="Dossat C."/>
            <person name="Barbe V."/>
            <person name="Dopazo J."/>
            <person name="Rossello-Mora R."/>
            <person name="Schuler M."/>
            <person name="Glockner F.O."/>
            <person name="Amann R."/>
            <person name="Gabaldon T."/>
            <person name="Anton J."/>
        </authorList>
    </citation>
    <scope>NUCLEOTIDE SEQUENCE [LARGE SCALE GENOMIC DNA]</scope>
    <source>
        <strain evidence="2 3">M8</strain>
        <plasmid evidence="3">pSR84</plasmid>
    </source>
</reference>
<evidence type="ECO:0000256" key="1">
    <source>
        <dbReference type="SAM" id="MobiDB-lite"/>
    </source>
</evidence>
<evidence type="ECO:0000313" key="2">
    <source>
        <dbReference type="EMBL" id="CBH22859.1"/>
    </source>
</evidence>
<reference evidence="3" key="2">
    <citation type="submission" date="2010-04" db="EMBL/GenBank/DDBJ databases">
        <title>Genome sequence of Salinibacter ruber M8.</title>
        <authorList>
            <consortium name="Genoscope"/>
        </authorList>
    </citation>
    <scope>NUCLEOTIDE SEQUENCE [LARGE SCALE GENOMIC DNA]</scope>
    <source>
        <strain evidence="3">M8</strain>
        <plasmid evidence="3">pSR84</plasmid>
    </source>
</reference>
<dbReference type="Proteomes" id="UP000000933">
    <property type="component" value="Plasmid pSR84"/>
</dbReference>
<feature type="compositionally biased region" description="Basic and acidic residues" evidence="1">
    <location>
        <begin position="36"/>
        <end position="57"/>
    </location>
</feature>
<evidence type="ECO:0000313" key="3">
    <source>
        <dbReference type="Proteomes" id="UP000000933"/>
    </source>
</evidence>
<feature type="compositionally biased region" description="Basic and acidic residues" evidence="1">
    <location>
        <begin position="76"/>
        <end position="87"/>
    </location>
</feature>
<feature type="region of interest" description="Disordered" evidence="1">
    <location>
        <begin position="157"/>
        <end position="189"/>
    </location>
</feature>
<sequence>MTSSIKQVRRRRLSVPGTTVHLEPIPSSEPVPAGEKVSDKEDRPPRKEGRPLREPRPEAAPYDGPSSEAASSQDISPRDTSPRDTSPRDTSPQRPFRRGAAFRPGSAQAELFPRPRGDSPMPGRLMAGVVDSGTGLAHRWLRQRGLFAELRALEGSERALEGSREASEDTEDSTGDAAAKVGRGEGAGGAGKIGRNEVLSIRLSRVQAALLAEAVACSRYRSRSAYLRAVATGRDRRAPILAKAGILFFWSRAHFGETIGPEEQENLGRLGRFLFGIGDVGEMLALIWRHLRAARLAASGRLCGAEGLPPVPKRVQQRAGSGLSTEVSTRVCRERKCLIRENAAYSAYSGMSGFIRHVALGWDRNGEILARCAAIAEWMESCLKGQAGLEGQVGPEDWKRLDGETHRRFGVYLSGPGGSGRVDVEGALRRGAQHLLGAAPETFASRVPAEL</sequence>
<keyword evidence="2" id="KW-0614">Plasmid</keyword>
<accession>D6CW30</accession>
<organism evidence="2 3">
    <name type="scientific">Salinibacter ruber (strain M8)</name>
    <dbReference type="NCBI Taxonomy" id="761659"/>
    <lineage>
        <taxon>Bacteria</taxon>
        <taxon>Pseudomonadati</taxon>
        <taxon>Rhodothermota</taxon>
        <taxon>Rhodothermia</taxon>
        <taxon>Rhodothermales</taxon>
        <taxon>Salinibacteraceae</taxon>
        <taxon>Salinibacter</taxon>
    </lineage>
</organism>
<dbReference type="HOGENOM" id="CLU_606753_0_0_10"/>
<dbReference type="EMBL" id="FP565813">
    <property type="protein sequence ID" value="CBH22859.1"/>
    <property type="molecule type" value="Genomic_DNA"/>
</dbReference>
<feature type="region of interest" description="Disordered" evidence="1">
    <location>
        <begin position="1"/>
        <end position="124"/>
    </location>
</feature>